<gene>
    <name evidence="1" type="ORF">FLX08_02785</name>
</gene>
<organism evidence="1 2">
    <name type="scientific">Microbispora hainanensis</name>
    <dbReference type="NCBI Taxonomy" id="568844"/>
    <lineage>
        <taxon>Bacteria</taxon>
        <taxon>Bacillati</taxon>
        <taxon>Actinomycetota</taxon>
        <taxon>Actinomycetes</taxon>
        <taxon>Streptosporangiales</taxon>
        <taxon>Streptosporangiaceae</taxon>
        <taxon>Microbispora</taxon>
    </lineage>
</organism>
<protein>
    <submittedName>
        <fullName evidence="1">Acyl-CoA carboxylase subunit epsilon</fullName>
    </submittedName>
</protein>
<accession>A0A544Z4M5</accession>
<comment type="caution">
    <text evidence="1">The sequence shown here is derived from an EMBL/GenBank/DDBJ whole genome shotgun (WGS) entry which is preliminary data.</text>
</comment>
<evidence type="ECO:0000313" key="2">
    <source>
        <dbReference type="Proteomes" id="UP000316541"/>
    </source>
</evidence>
<sequence>MSSREPYLSIVRGDATPEEIAALVAALAAQTAARAAADAARSATPRTSLRNWRNPAHRLRVGLPRGPGAWRRAFFPGG</sequence>
<dbReference type="Pfam" id="PF13822">
    <property type="entry name" value="ACC_epsilon"/>
    <property type="match status" value="1"/>
</dbReference>
<evidence type="ECO:0000313" key="1">
    <source>
        <dbReference type="EMBL" id="TQS24010.1"/>
    </source>
</evidence>
<dbReference type="GO" id="GO:0003989">
    <property type="term" value="F:acetyl-CoA carboxylase activity"/>
    <property type="evidence" value="ECO:0007669"/>
    <property type="project" value="InterPro"/>
</dbReference>
<dbReference type="EMBL" id="VIRM01000002">
    <property type="protein sequence ID" value="TQS24010.1"/>
    <property type="molecule type" value="Genomic_DNA"/>
</dbReference>
<dbReference type="InterPro" id="IPR032716">
    <property type="entry name" value="ACC_epsilon"/>
</dbReference>
<dbReference type="RefSeq" id="WP_142616577.1">
    <property type="nucleotide sequence ID" value="NZ_VIRM01000002.1"/>
</dbReference>
<dbReference type="GO" id="GO:0004658">
    <property type="term" value="F:propionyl-CoA carboxylase activity"/>
    <property type="evidence" value="ECO:0007669"/>
    <property type="project" value="InterPro"/>
</dbReference>
<dbReference type="AlphaFoldDB" id="A0A544Z4M5"/>
<name>A0A544Z4M5_9ACTN</name>
<proteinExistence type="predicted"/>
<reference evidence="1 2" key="1">
    <citation type="submission" date="2019-07" db="EMBL/GenBank/DDBJ databases">
        <title>Microbispora hainanensis DSM 45428.</title>
        <authorList>
            <person name="Thawai C."/>
        </authorList>
    </citation>
    <scope>NUCLEOTIDE SEQUENCE [LARGE SCALE GENOMIC DNA]</scope>
    <source>
        <strain evidence="1 2">DSM 45428</strain>
    </source>
</reference>
<dbReference type="Proteomes" id="UP000316541">
    <property type="component" value="Unassembled WGS sequence"/>
</dbReference>